<evidence type="ECO:0000313" key="2">
    <source>
        <dbReference type="Proteomes" id="UP000034835"/>
    </source>
</evidence>
<feature type="non-terminal residue" evidence="1">
    <location>
        <position position="82"/>
    </location>
</feature>
<reference evidence="1 2" key="1">
    <citation type="journal article" date="2015" name="Nature">
        <title>rRNA introns, odd ribosomes, and small enigmatic genomes across a large radiation of phyla.</title>
        <authorList>
            <person name="Brown C.T."/>
            <person name="Hug L.A."/>
            <person name="Thomas B.C."/>
            <person name="Sharon I."/>
            <person name="Castelle C.J."/>
            <person name="Singh A."/>
            <person name="Wilkins M.J."/>
            <person name="Williams K.H."/>
            <person name="Banfield J.F."/>
        </authorList>
    </citation>
    <scope>NUCLEOTIDE SEQUENCE [LARGE SCALE GENOMIC DNA]</scope>
</reference>
<evidence type="ECO:0000313" key="1">
    <source>
        <dbReference type="EMBL" id="KKT72617.1"/>
    </source>
</evidence>
<name>A0A0G1LV10_9BACT</name>
<gene>
    <name evidence="1" type="ORF">UW68_C0031G0012</name>
</gene>
<comment type="caution">
    <text evidence="1">The sequence shown here is derived from an EMBL/GenBank/DDBJ whole genome shotgun (WGS) entry which is preliminary data.</text>
</comment>
<proteinExistence type="predicted"/>
<dbReference type="Gene3D" id="3.90.1640.10">
    <property type="entry name" value="inorganic pyrophosphatase (n-terminal core)"/>
    <property type="match status" value="1"/>
</dbReference>
<accession>A0A0G1LV10</accession>
<dbReference type="SUPFAM" id="SSF64182">
    <property type="entry name" value="DHH phosphoesterases"/>
    <property type="match status" value="1"/>
</dbReference>
<dbReference type="EMBL" id="LCJG01000031">
    <property type="protein sequence ID" value="KKT72617.1"/>
    <property type="molecule type" value="Genomic_DNA"/>
</dbReference>
<organism evidence="1 2">
    <name type="scientific">Candidatus Collierbacteria bacterium GW2011_GWB1_44_6</name>
    <dbReference type="NCBI Taxonomy" id="1618384"/>
    <lineage>
        <taxon>Bacteria</taxon>
        <taxon>Candidatus Collieribacteriota</taxon>
    </lineage>
</organism>
<dbReference type="AlphaFoldDB" id="A0A0G1LV10"/>
<dbReference type="STRING" id="1618384.UW68_C0031G0012"/>
<dbReference type="InterPro" id="IPR038763">
    <property type="entry name" value="DHH_sf"/>
</dbReference>
<dbReference type="Proteomes" id="UP000034835">
    <property type="component" value="Unassembled WGS sequence"/>
</dbReference>
<protein>
    <submittedName>
        <fullName evidence="1">MgpA protein</fullName>
    </submittedName>
</protein>
<sequence>MTSEIKDLSDQILNEIKQAKNILLHCHVYPDADSICSVLAMAGILKQMGKTVTPIMGDSQYPDYLTSLPHKDWLVEKNYTEI</sequence>